<keyword evidence="2" id="KW-0472">Membrane</keyword>
<feature type="domain" description="EGF-like" evidence="4">
    <location>
        <begin position="904"/>
        <end position="939"/>
    </location>
</feature>
<feature type="chain" id="PRO_5005672689" description="EGF-like domain-containing protein" evidence="3">
    <location>
        <begin position="24"/>
        <end position="1085"/>
    </location>
</feature>
<comment type="caution">
    <text evidence="5">The sequence shown here is derived from an EMBL/GenBank/DDBJ whole genome shotgun (WGS) entry which is preliminary data.</text>
</comment>
<dbReference type="InterPro" id="IPR000742">
    <property type="entry name" value="EGF"/>
</dbReference>
<sequence length="1085" mass="113701">MLILLSTKMFNGVVLLFLAGALACVPRQLTITDEAGLKALADCPCCAVELGSDVTLSENWEPIALFTGTLNGRGKTITVSSLTFGDGYGGVFKHLNQSKIVNLKIRANTEVKGSFTYFGLLAATAVDPYFNQVAVEGTLSIISSLSVPPAESISIGGALGYLTGVEPISDILVKLQMTVITTGSDTVRLNVGMGVGLVEHATLSAIHATGSLEVTGPARFTVGGIVGNSTSAVQYSESYPAELIVTRTGIAATTGFSYDLDLVVGGIAGICSAIQHSRATIPNMKITGISTVGGAAGYLARGTSISSSSWANVTIQVTATGDITAGGFVGWLLSSIRNCTSVGNVSLHTQDQPLPPTVSVGPETAGGGFAGRVSADVDECYAYPDSVICISDNCVSYCGGFIGIFHRQNSSIVVKNSAAVTKLVNATGGLYGIAAGFLSRTENEHVHSGAIYLCAAHGNVIYSSESGENKTTSWKSSISAGFVGYAEYLQISNTYAVTNKIISNGYAFSTAAGYGGSLRYRSTIQDSFAVVSTALEVKASFLRTLYPGYDETQAPDDTLTGGASFVAEVYRNSFIDRCYGRAESINITVNAVNSIEGNRLALLGGLSMLTMTGKLSDSFADVKAMKMKINSTKVQPHVGTIGGLVSSLGAIDDCWTRVDETTVEYSGSASPELDGGIGGIVGSLRLGSTVSNSIAYQTKPININGFTPKNLGSVIGYLHDGIVRRIIVNVSFTGSMSQGQPKAFGGLNVSNINGAMAGQVYYLDAASTGNCGDPTTNADFNSKFGNQMHCVGTSAMQESATYDGINFADDSIFGHDATGYPYLRNLPTLSNPSKEGFADNLRKPSALGVTKERQWNYDKVWTSGDETFNYCPHLKSFKDLRGGQVYVTPGQFSCSPGYSGAFCSTFQCTINGDCGPGGKCNVTPGSCQCGLGLYGSSCSESFCGSNCNKKGACTQLDNYVFTCACDQTSYKHAETCRIGCTNLRNGICIGPGDAICDIPYVSTGTGMCVSPDNLFVSTKKLYLMHTMISSIAIALAIISVVLFAGIVTLIVLLVRNKRIGPTGNYIKMQPQDSIPLEAYASRSVL</sequence>
<gene>
    <name evidence="5" type="ORF">GLP15_2057</name>
</gene>
<name>E1F010_GIAIA</name>
<keyword evidence="1" id="KW-0245">EGF-like domain</keyword>
<feature type="signal peptide" evidence="3">
    <location>
        <begin position="1"/>
        <end position="23"/>
    </location>
</feature>
<dbReference type="OMA" id="TENEHVH"/>
<dbReference type="AlphaFoldDB" id="E1F010"/>
<dbReference type="Gene3D" id="2.160.20.110">
    <property type="match status" value="2"/>
</dbReference>
<dbReference type="Proteomes" id="UP000008974">
    <property type="component" value="Unassembled WGS sequence"/>
</dbReference>
<keyword evidence="1" id="KW-1015">Disulfide bond</keyword>
<dbReference type="EMBL" id="ACVC01000102">
    <property type="protein sequence ID" value="EFO64181.1"/>
    <property type="molecule type" value="Genomic_DNA"/>
</dbReference>
<proteinExistence type="predicted"/>
<keyword evidence="3" id="KW-0732">Signal</keyword>
<dbReference type="VEuPathDB" id="GiardiaDB:GLP15_2057"/>
<evidence type="ECO:0000313" key="5">
    <source>
        <dbReference type="EMBL" id="EFO64181.1"/>
    </source>
</evidence>
<evidence type="ECO:0000313" key="6">
    <source>
        <dbReference type="Proteomes" id="UP000008974"/>
    </source>
</evidence>
<dbReference type="PROSITE" id="PS00022">
    <property type="entry name" value="EGF_1"/>
    <property type="match status" value="1"/>
</dbReference>
<protein>
    <recommendedName>
        <fullName evidence="4">EGF-like domain-containing protein</fullName>
    </recommendedName>
</protein>
<accession>E1F010</accession>
<keyword evidence="2" id="KW-0812">Transmembrane</keyword>
<evidence type="ECO:0000256" key="1">
    <source>
        <dbReference type="PROSITE-ProRule" id="PRU00076"/>
    </source>
</evidence>
<evidence type="ECO:0000256" key="3">
    <source>
        <dbReference type="SAM" id="SignalP"/>
    </source>
</evidence>
<feature type="transmembrane region" description="Helical" evidence="2">
    <location>
        <begin position="1027"/>
        <end position="1054"/>
    </location>
</feature>
<evidence type="ECO:0000259" key="4">
    <source>
        <dbReference type="PROSITE" id="PS50026"/>
    </source>
</evidence>
<dbReference type="Gene3D" id="2.10.25.10">
    <property type="entry name" value="Laminin"/>
    <property type="match status" value="1"/>
</dbReference>
<evidence type="ECO:0000256" key="2">
    <source>
        <dbReference type="SAM" id="Phobius"/>
    </source>
</evidence>
<dbReference type="OrthoDB" id="9990982at2759"/>
<reference evidence="5 6" key="1">
    <citation type="journal article" date="2010" name="BMC Genomics">
        <title>Genome analysis and comparative genomics of a Giardia intestinalis assemblage E isolate.</title>
        <authorList>
            <person name="Jerlstrom-Hultqvist J."/>
            <person name="Franzen O."/>
            <person name="Ankarklev J."/>
            <person name="Xu F."/>
            <person name="Nohynkova E."/>
            <person name="Andersson J.O."/>
            <person name="Svard S.G."/>
            <person name="Andersson B."/>
        </authorList>
    </citation>
    <scope>NUCLEOTIDE SEQUENCE [LARGE SCALE GENOMIC DNA]</scope>
    <source>
        <strain evidence="5 6">P15</strain>
    </source>
</reference>
<organism evidence="5 6">
    <name type="scientific">Giardia intestinalis (strain P15)</name>
    <name type="common">Giardia lamblia</name>
    <dbReference type="NCBI Taxonomy" id="658858"/>
    <lineage>
        <taxon>Eukaryota</taxon>
        <taxon>Metamonada</taxon>
        <taxon>Diplomonadida</taxon>
        <taxon>Hexamitidae</taxon>
        <taxon>Giardiinae</taxon>
        <taxon>Giardia</taxon>
    </lineage>
</organism>
<dbReference type="PROSITE" id="PS50026">
    <property type="entry name" value="EGF_3"/>
    <property type="match status" value="1"/>
</dbReference>
<comment type="caution">
    <text evidence="1">Lacks conserved residue(s) required for the propagation of feature annotation.</text>
</comment>
<keyword evidence="2" id="KW-1133">Transmembrane helix</keyword>
<feature type="disulfide bond" evidence="1">
    <location>
        <begin position="929"/>
        <end position="938"/>
    </location>
</feature>